<organism evidence="3 4">
    <name type="scientific">Mycolicibacterium canariasense</name>
    <name type="common">Mycobacterium canariasense</name>
    <dbReference type="NCBI Taxonomy" id="228230"/>
    <lineage>
        <taxon>Bacteria</taxon>
        <taxon>Bacillati</taxon>
        <taxon>Actinomycetota</taxon>
        <taxon>Actinomycetes</taxon>
        <taxon>Mycobacteriales</taxon>
        <taxon>Mycobacteriaceae</taxon>
        <taxon>Mycolicibacterium</taxon>
    </lineage>
</organism>
<evidence type="ECO:0000259" key="2">
    <source>
        <dbReference type="Pfam" id="PF14032"/>
    </source>
</evidence>
<feature type="signal peptide" evidence="1">
    <location>
        <begin position="1"/>
        <end position="25"/>
    </location>
</feature>
<dbReference type="OrthoDB" id="4635187at2"/>
<dbReference type="Proteomes" id="UP000069443">
    <property type="component" value="Unassembled WGS sequence"/>
</dbReference>
<sequence length="231" mass="24493">MPSRKAVWKKCRARRRLATASCVVAAGLIANLTGCTRVIDTAVPHSAPRVGPILASQVGDLLSKHAQDKDGNRFVTVEPHSCAGVAREQDAPFIVDHHPAATDGGHWVTTDGHEVYVEEIVAVYASDFDPRAAVDGARATLASCRDTPFTVTDMKGRAYRFTMGPASTDARSPAIVVWSFHGADWACDNAFVAAHNAAVELTTCGPVNGYDVGALAKDALKRIEALANSKA</sequence>
<reference evidence="4" key="1">
    <citation type="journal article" date="2016" name="Genome Announc.">
        <title>Draft Genome Sequences of Five Rapidly Growing Mycobacterium Species, M. thermoresistibile, M. fortuitum subsp. acetamidolyticum, M. canariasense, M. brisbanense, and M. novocastrense.</title>
        <authorList>
            <person name="Katahira K."/>
            <person name="Ogura Y."/>
            <person name="Gotoh Y."/>
            <person name="Hayashi T."/>
        </authorList>
    </citation>
    <scope>NUCLEOTIDE SEQUENCE [LARGE SCALE GENOMIC DNA]</scope>
    <source>
        <strain evidence="4">JCM15298</strain>
    </source>
</reference>
<accession>A0A100WAD7</accession>
<keyword evidence="4" id="KW-1185">Reference proteome</keyword>
<protein>
    <recommendedName>
        <fullName evidence="2">PknH-like extracellular domain-containing protein</fullName>
    </recommendedName>
</protein>
<feature type="domain" description="PknH-like extracellular" evidence="2">
    <location>
        <begin position="65"/>
        <end position="221"/>
    </location>
</feature>
<name>A0A100WAD7_MYCCR</name>
<dbReference type="InterPro" id="IPR026954">
    <property type="entry name" value="PknH-like_Extracell"/>
</dbReference>
<dbReference type="STRING" id="228230.RMCC_1568"/>
<dbReference type="Gene3D" id="3.40.1000.70">
    <property type="entry name" value="PknH-like extracellular domain"/>
    <property type="match status" value="1"/>
</dbReference>
<dbReference type="AlphaFoldDB" id="A0A100WAD7"/>
<dbReference type="RefSeq" id="WP_084395057.1">
    <property type="nucleotide sequence ID" value="NZ_BCSY01000035.1"/>
</dbReference>
<proteinExistence type="predicted"/>
<evidence type="ECO:0000313" key="3">
    <source>
        <dbReference type="EMBL" id="GAS94602.1"/>
    </source>
</evidence>
<dbReference type="Pfam" id="PF14032">
    <property type="entry name" value="PknH_C"/>
    <property type="match status" value="1"/>
</dbReference>
<dbReference type="EMBL" id="BCSY01000035">
    <property type="protein sequence ID" value="GAS94602.1"/>
    <property type="molecule type" value="Genomic_DNA"/>
</dbReference>
<feature type="chain" id="PRO_5007090004" description="PknH-like extracellular domain-containing protein" evidence="1">
    <location>
        <begin position="26"/>
        <end position="231"/>
    </location>
</feature>
<keyword evidence="1" id="KW-0732">Signal</keyword>
<comment type="caution">
    <text evidence="3">The sequence shown here is derived from an EMBL/GenBank/DDBJ whole genome shotgun (WGS) entry which is preliminary data.</text>
</comment>
<gene>
    <name evidence="3" type="ORF">RMCC_1568</name>
</gene>
<dbReference type="InterPro" id="IPR038232">
    <property type="entry name" value="PknH-like_Extracell_sf"/>
</dbReference>
<reference evidence="4" key="2">
    <citation type="submission" date="2016-02" db="EMBL/GenBank/DDBJ databases">
        <title>Draft genome sequence of five rapidly growing Mycobacterium species.</title>
        <authorList>
            <person name="Katahira K."/>
            <person name="Gotou Y."/>
            <person name="Iida K."/>
            <person name="Ogura Y."/>
            <person name="Hayashi T."/>
        </authorList>
    </citation>
    <scope>NUCLEOTIDE SEQUENCE [LARGE SCALE GENOMIC DNA]</scope>
    <source>
        <strain evidence="4">JCM15298</strain>
    </source>
</reference>
<evidence type="ECO:0000256" key="1">
    <source>
        <dbReference type="SAM" id="SignalP"/>
    </source>
</evidence>
<evidence type="ECO:0000313" key="4">
    <source>
        <dbReference type="Proteomes" id="UP000069443"/>
    </source>
</evidence>